<accession>A0AAW0MGD7</accession>
<name>A0AAW0MGD7_9GOBI</name>
<feature type="coiled-coil region" evidence="1">
    <location>
        <begin position="15"/>
        <end position="245"/>
    </location>
</feature>
<organism evidence="2 3">
    <name type="scientific">Mugilogobius chulae</name>
    <name type="common">yellowstripe goby</name>
    <dbReference type="NCBI Taxonomy" id="88201"/>
    <lineage>
        <taxon>Eukaryota</taxon>
        <taxon>Metazoa</taxon>
        <taxon>Chordata</taxon>
        <taxon>Craniata</taxon>
        <taxon>Vertebrata</taxon>
        <taxon>Euteleostomi</taxon>
        <taxon>Actinopterygii</taxon>
        <taxon>Neopterygii</taxon>
        <taxon>Teleostei</taxon>
        <taxon>Neoteleostei</taxon>
        <taxon>Acanthomorphata</taxon>
        <taxon>Gobiaria</taxon>
        <taxon>Gobiiformes</taxon>
        <taxon>Gobioidei</taxon>
        <taxon>Gobiidae</taxon>
        <taxon>Gobionellinae</taxon>
        <taxon>Mugilogobius</taxon>
    </lineage>
</organism>
<evidence type="ECO:0000313" key="3">
    <source>
        <dbReference type="Proteomes" id="UP001460270"/>
    </source>
</evidence>
<dbReference type="AlphaFoldDB" id="A0AAW0MGD7"/>
<comment type="caution">
    <text evidence="2">The sequence shown here is derived from an EMBL/GenBank/DDBJ whole genome shotgun (WGS) entry which is preliminary data.</text>
</comment>
<keyword evidence="3" id="KW-1185">Reference proteome</keyword>
<reference evidence="3" key="1">
    <citation type="submission" date="2024-04" db="EMBL/GenBank/DDBJ databases">
        <title>Salinicola lusitanus LLJ914,a marine bacterium isolated from the Okinawa Trough.</title>
        <authorList>
            <person name="Li J."/>
        </authorList>
    </citation>
    <scope>NUCLEOTIDE SEQUENCE [LARGE SCALE GENOMIC DNA]</scope>
</reference>
<evidence type="ECO:0000256" key="1">
    <source>
        <dbReference type="SAM" id="Coils"/>
    </source>
</evidence>
<dbReference type="Proteomes" id="UP001460270">
    <property type="component" value="Unassembled WGS sequence"/>
</dbReference>
<dbReference type="EMBL" id="JBBPFD010000704">
    <property type="protein sequence ID" value="KAK7877291.1"/>
    <property type="molecule type" value="Genomic_DNA"/>
</dbReference>
<gene>
    <name evidence="2" type="ORF">WMY93_032006</name>
</gene>
<protein>
    <submittedName>
        <fullName evidence="2">Uncharacterized protein</fullName>
    </submittedName>
</protein>
<evidence type="ECO:0000313" key="2">
    <source>
        <dbReference type="EMBL" id="KAK7877291.1"/>
    </source>
</evidence>
<keyword evidence="1" id="KW-0175">Coiled coil</keyword>
<proteinExistence type="predicted"/>
<sequence>MFERLRKRFNSGARVRELEQLLQASEEEKQTLQTQLSDKEKTVDKAKKLLRQLERKNSSLTENVEKMEEVEYENQRLKVQECELRGLLVAKEEEISLLKGNISEQRNNLERQILDLEEQLTNKSQMVRRLGRDLTLAEKAVREQLSEIDNLEEKLEQETTQRQDLEAQLQQLTKKDEDVCRENVLLRKNLDEELQKTQELEAQLTYKCQIVRCLGSDLTLAEKAVREQVIENNNLEERLEQETTRDKIRS</sequence>